<dbReference type="OrthoDB" id="60706at2"/>
<comment type="caution">
    <text evidence="3">The sequence shown here is derived from an EMBL/GenBank/DDBJ whole genome shotgun (WGS) entry which is preliminary data.</text>
</comment>
<dbReference type="Pfam" id="PF13620">
    <property type="entry name" value="CarboxypepD_reg"/>
    <property type="match status" value="1"/>
</dbReference>
<proteinExistence type="predicted"/>
<organism evidence="3 4">
    <name type="scientific">Deinococcus arcticus</name>
    <dbReference type="NCBI Taxonomy" id="2136176"/>
    <lineage>
        <taxon>Bacteria</taxon>
        <taxon>Thermotogati</taxon>
        <taxon>Deinococcota</taxon>
        <taxon>Deinococci</taxon>
        <taxon>Deinococcales</taxon>
        <taxon>Deinococcaceae</taxon>
        <taxon>Deinococcus</taxon>
    </lineage>
</organism>
<dbReference type="Proteomes" id="UP000240317">
    <property type="component" value="Unassembled WGS sequence"/>
</dbReference>
<feature type="compositionally biased region" description="Pro residues" evidence="1">
    <location>
        <begin position="197"/>
        <end position="207"/>
    </location>
</feature>
<feature type="region of interest" description="Disordered" evidence="1">
    <location>
        <begin position="173"/>
        <end position="207"/>
    </location>
</feature>
<evidence type="ECO:0000313" key="4">
    <source>
        <dbReference type="Proteomes" id="UP000240317"/>
    </source>
</evidence>
<accession>A0A2T3W680</accession>
<evidence type="ECO:0000313" key="3">
    <source>
        <dbReference type="EMBL" id="PTA67389.1"/>
    </source>
</evidence>
<gene>
    <name evidence="3" type="ORF">C8263_12495</name>
</gene>
<evidence type="ECO:0000256" key="2">
    <source>
        <dbReference type="SAM" id="SignalP"/>
    </source>
</evidence>
<dbReference type="AlphaFoldDB" id="A0A2T3W680"/>
<dbReference type="EMBL" id="PYSV01000012">
    <property type="protein sequence ID" value="PTA67389.1"/>
    <property type="molecule type" value="Genomic_DNA"/>
</dbReference>
<feature type="chain" id="PRO_5015684585" description="Carboxypeptidase regulatory-like domain-containing protein" evidence="2">
    <location>
        <begin position="47"/>
        <end position="477"/>
    </location>
</feature>
<keyword evidence="2" id="KW-0732">Signal</keyword>
<evidence type="ECO:0008006" key="5">
    <source>
        <dbReference type="Google" id="ProtNLM"/>
    </source>
</evidence>
<reference evidence="3 4" key="1">
    <citation type="submission" date="2018-03" db="EMBL/GenBank/DDBJ databases">
        <title>Draft genome of Deinococcus sp. OD32.</title>
        <authorList>
            <person name="Wang X.-P."/>
            <person name="Du Z.-J."/>
        </authorList>
    </citation>
    <scope>NUCLEOTIDE SEQUENCE [LARGE SCALE GENOMIC DNA]</scope>
    <source>
        <strain evidence="3 4">OD32</strain>
    </source>
</reference>
<name>A0A2T3W680_9DEIO</name>
<dbReference type="Gene3D" id="2.60.40.1120">
    <property type="entry name" value="Carboxypeptidase-like, regulatory domain"/>
    <property type="match status" value="1"/>
</dbReference>
<protein>
    <recommendedName>
        <fullName evidence="5">Carboxypeptidase regulatory-like domain-containing protein</fullName>
    </recommendedName>
</protein>
<sequence length="477" mass="49147">MLRTQAPASPCPSPALGPPAPGVCMSQPVRRLTALLSLALCSAALAAGPRSALVDATFIDGAQLVNGAPELADFAGALRTVATKAGGSCVKSEYVVWDSVAGLEGSFRQVLGSLGYSWTELGASNDDGRFVSFKATKGGAALAGIWADSEGTTLLGWCSLKLAAAARPPAALTPAAPAAPAPRPATPAPAATRTPAPAAPAPMVKPPAPKKGYVTGLVLDTQGRPLAGAEVFIVGTTFNQGQRTSFTAVTQANGTYSLRVPDGRYSARASVKRNLGGATFVLPLHPESGSLNTEVDSSEGGNLNFRWRLSGAKPGGGRDWDDFYGASLDFSYCGLPAKAYCDERYSAGVPTAAPEGSTVTLTFTPQGQLIDGTAGKPVVMTFKVAPLAPPGGYPYTDPNGGGRTTLGQGWPYHSFDFNDLPLGVYTLTAVATTPDGRRVPLKLGLEPGNVEASSVTLKWSSYDVSGALKQVKVYVRD</sequence>
<feature type="compositionally biased region" description="Pro residues" evidence="1">
    <location>
        <begin position="177"/>
        <end position="187"/>
    </location>
</feature>
<dbReference type="SUPFAM" id="SSF49464">
    <property type="entry name" value="Carboxypeptidase regulatory domain-like"/>
    <property type="match status" value="1"/>
</dbReference>
<feature type="signal peptide" evidence="2">
    <location>
        <begin position="1"/>
        <end position="46"/>
    </location>
</feature>
<evidence type="ECO:0000256" key="1">
    <source>
        <dbReference type="SAM" id="MobiDB-lite"/>
    </source>
</evidence>
<dbReference type="InterPro" id="IPR008969">
    <property type="entry name" value="CarboxyPept-like_regulatory"/>
</dbReference>
<keyword evidence="4" id="KW-1185">Reference proteome</keyword>